<dbReference type="NCBIfam" id="TIGR03298">
    <property type="entry name" value="argP"/>
    <property type="match status" value="1"/>
</dbReference>
<dbReference type="RefSeq" id="WP_343801241.1">
    <property type="nucleotide sequence ID" value="NZ_BAAAET010000001.1"/>
</dbReference>
<comment type="caution">
    <text evidence="6">The sequence shown here is derived from an EMBL/GenBank/DDBJ whole genome shotgun (WGS) entry which is preliminary data.</text>
</comment>
<keyword evidence="4" id="KW-0804">Transcription</keyword>
<protein>
    <submittedName>
        <fullName evidence="6">ArgP/LysG family DNA-binding transcriptional regulator</fullName>
    </submittedName>
</protein>
<proteinExistence type="inferred from homology"/>
<evidence type="ECO:0000313" key="6">
    <source>
        <dbReference type="EMBL" id="GAA0681788.1"/>
    </source>
</evidence>
<dbReference type="SUPFAM" id="SSF53850">
    <property type="entry name" value="Periplasmic binding protein-like II"/>
    <property type="match status" value="1"/>
</dbReference>
<keyword evidence="3 6" id="KW-0238">DNA-binding</keyword>
<dbReference type="PROSITE" id="PS50931">
    <property type="entry name" value="HTH_LYSR"/>
    <property type="match status" value="1"/>
</dbReference>
<dbReference type="Pfam" id="PF03466">
    <property type="entry name" value="LysR_substrate"/>
    <property type="match status" value="1"/>
</dbReference>
<evidence type="ECO:0000256" key="3">
    <source>
        <dbReference type="ARBA" id="ARBA00023125"/>
    </source>
</evidence>
<gene>
    <name evidence="6" type="ORF">GCM10009104_03160</name>
</gene>
<accession>A0ABN1I1W1</accession>
<dbReference type="NCBIfam" id="NF009888">
    <property type="entry name" value="PRK13348.1"/>
    <property type="match status" value="1"/>
</dbReference>
<dbReference type="Pfam" id="PF00126">
    <property type="entry name" value="HTH_1"/>
    <property type="match status" value="1"/>
</dbReference>
<dbReference type="InterPro" id="IPR017685">
    <property type="entry name" value="ArgP"/>
</dbReference>
<dbReference type="InterPro" id="IPR036388">
    <property type="entry name" value="WH-like_DNA-bd_sf"/>
</dbReference>
<evidence type="ECO:0000259" key="5">
    <source>
        <dbReference type="PROSITE" id="PS50931"/>
    </source>
</evidence>
<dbReference type="InterPro" id="IPR036390">
    <property type="entry name" value="WH_DNA-bd_sf"/>
</dbReference>
<dbReference type="Gene3D" id="3.40.190.290">
    <property type="match status" value="1"/>
</dbReference>
<reference evidence="6 7" key="1">
    <citation type="journal article" date="2019" name="Int. J. Syst. Evol. Microbiol.">
        <title>The Global Catalogue of Microorganisms (GCM) 10K type strain sequencing project: providing services to taxonomists for standard genome sequencing and annotation.</title>
        <authorList>
            <consortium name="The Broad Institute Genomics Platform"/>
            <consortium name="The Broad Institute Genome Sequencing Center for Infectious Disease"/>
            <person name="Wu L."/>
            <person name="Ma J."/>
        </authorList>
    </citation>
    <scope>NUCLEOTIDE SEQUENCE [LARGE SCALE GENOMIC DNA]</scope>
    <source>
        <strain evidence="6 7">JCM 15134</strain>
    </source>
</reference>
<dbReference type="NCBIfam" id="NF002964">
    <property type="entry name" value="PRK03635.1"/>
    <property type="match status" value="1"/>
</dbReference>
<dbReference type="PANTHER" id="PTHR30579">
    <property type="entry name" value="TRANSCRIPTIONAL REGULATOR"/>
    <property type="match status" value="1"/>
</dbReference>
<dbReference type="Proteomes" id="UP001499915">
    <property type="component" value="Unassembled WGS sequence"/>
</dbReference>
<dbReference type="SUPFAM" id="SSF46785">
    <property type="entry name" value="Winged helix' DNA-binding domain"/>
    <property type="match status" value="1"/>
</dbReference>
<dbReference type="PANTHER" id="PTHR30579:SF2">
    <property type="entry name" value="HTH-TYPE TRANSCRIPTIONAL REGULATOR ARGP"/>
    <property type="match status" value="1"/>
</dbReference>
<evidence type="ECO:0000313" key="7">
    <source>
        <dbReference type="Proteomes" id="UP001499915"/>
    </source>
</evidence>
<evidence type="ECO:0000256" key="2">
    <source>
        <dbReference type="ARBA" id="ARBA00023015"/>
    </source>
</evidence>
<dbReference type="InterPro" id="IPR000847">
    <property type="entry name" value="LysR_HTH_N"/>
</dbReference>
<keyword evidence="2" id="KW-0805">Transcription regulation</keyword>
<feature type="domain" description="HTH lysR-type" evidence="5">
    <location>
        <begin position="3"/>
        <end position="59"/>
    </location>
</feature>
<dbReference type="InterPro" id="IPR050176">
    <property type="entry name" value="LTTR"/>
</dbReference>
<sequence>MMIDLRQLAALAAVVEECSFERAAQRLHVTQSAVSQRIKQLEERLGQVLVVRTAPIHATEAGQQVLKHYRQISLLEQELHQALSQQDIQGFTRVALGLNADSLETWFPDAVASLVTEQRLLLDLKVDDQDVTHQLLKNGEVIGCITSSPKAMPGCLCVPLGVVPYRCLASPAYLARHFPEGVVAGGFRRAPVAEYSYKDQLQNRYLQQFFGLEAHEYSRHRIPSSSAFCDLIVRGLACGMVPDQQGWGMIEAGQAVDMTPGRYLAVPLYWHVWNLGSRLIRQLTEALVTEAKHQLDPFDAHPVLTHP</sequence>
<name>A0ABN1I1W1_9GAMM</name>
<dbReference type="InterPro" id="IPR005119">
    <property type="entry name" value="LysR_subst-bd"/>
</dbReference>
<comment type="similarity">
    <text evidence="1">Belongs to the LysR transcriptional regulatory family.</text>
</comment>
<evidence type="ECO:0000256" key="4">
    <source>
        <dbReference type="ARBA" id="ARBA00023163"/>
    </source>
</evidence>
<organism evidence="6 7">
    <name type="scientific">Marinobacterium maritimum</name>
    <dbReference type="NCBI Taxonomy" id="500162"/>
    <lineage>
        <taxon>Bacteria</taxon>
        <taxon>Pseudomonadati</taxon>
        <taxon>Pseudomonadota</taxon>
        <taxon>Gammaproteobacteria</taxon>
        <taxon>Oceanospirillales</taxon>
        <taxon>Oceanospirillaceae</taxon>
        <taxon>Marinobacterium</taxon>
    </lineage>
</organism>
<dbReference type="EMBL" id="BAAAET010000001">
    <property type="protein sequence ID" value="GAA0681788.1"/>
    <property type="molecule type" value="Genomic_DNA"/>
</dbReference>
<evidence type="ECO:0000256" key="1">
    <source>
        <dbReference type="ARBA" id="ARBA00009437"/>
    </source>
</evidence>
<dbReference type="Gene3D" id="1.10.10.10">
    <property type="entry name" value="Winged helix-like DNA-binding domain superfamily/Winged helix DNA-binding domain"/>
    <property type="match status" value="1"/>
</dbReference>
<keyword evidence="7" id="KW-1185">Reference proteome</keyword>
<dbReference type="GO" id="GO:0003677">
    <property type="term" value="F:DNA binding"/>
    <property type="evidence" value="ECO:0007669"/>
    <property type="project" value="UniProtKB-KW"/>
</dbReference>
<dbReference type="PRINTS" id="PR00039">
    <property type="entry name" value="HTHLYSR"/>
</dbReference>